<keyword evidence="3" id="KW-1185">Reference proteome</keyword>
<sequence>MMLVIALIIGVNTRGADQLPLLFIAKTLYVPFILSAITAFLGYATVLKEKKALRIMSMILGILFAMAGMYTGWQTIR</sequence>
<keyword evidence="1" id="KW-0812">Transmembrane</keyword>
<dbReference type="EMBL" id="FNFO01000007">
    <property type="protein sequence ID" value="SDL68957.1"/>
    <property type="molecule type" value="Genomic_DNA"/>
</dbReference>
<feature type="transmembrane region" description="Helical" evidence="1">
    <location>
        <begin position="53"/>
        <end position="73"/>
    </location>
</feature>
<accession>A0A1G9M4U7</accession>
<proteinExistence type="predicted"/>
<evidence type="ECO:0000313" key="2">
    <source>
        <dbReference type="EMBL" id="SDL68957.1"/>
    </source>
</evidence>
<gene>
    <name evidence="2" type="ORF">SAMN05421823_107258</name>
</gene>
<keyword evidence="1" id="KW-0472">Membrane</keyword>
<name>A0A1G9M4U7_9BACT</name>
<dbReference type="AlphaFoldDB" id="A0A1G9M4U7"/>
<dbReference type="Proteomes" id="UP000198510">
    <property type="component" value="Unassembled WGS sequence"/>
</dbReference>
<keyword evidence="1" id="KW-1133">Transmembrane helix</keyword>
<protein>
    <submittedName>
        <fullName evidence="2">Uncharacterized protein</fullName>
    </submittedName>
</protein>
<evidence type="ECO:0000313" key="3">
    <source>
        <dbReference type="Proteomes" id="UP000198510"/>
    </source>
</evidence>
<evidence type="ECO:0000256" key="1">
    <source>
        <dbReference type="SAM" id="Phobius"/>
    </source>
</evidence>
<feature type="transmembrane region" description="Helical" evidence="1">
    <location>
        <begin position="26"/>
        <end position="46"/>
    </location>
</feature>
<organism evidence="2 3">
    <name type="scientific">Catalinimonas alkaloidigena</name>
    <dbReference type="NCBI Taxonomy" id="1075417"/>
    <lineage>
        <taxon>Bacteria</taxon>
        <taxon>Pseudomonadati</taxon>
        <taxon>Bacteroidota</taxon>
        <taxon>Cytophagia</taxon>
        <taxon>Cytophagales</taxon>
        <taxon>Catalimonadaceae</taxon>
        <taxon>Catalinimonas</taxon>
    </lineage>
</organism>
<reference evidence="2 3" key="1">
    <citation type="submission" date="2016-10" db="EMBL/GenBank/DDBJ databases">
        <authorList>
            <person name="de Groot N.N."/>
        </authorList>
    </citation>
    <scope>NUCLEOTIDE SEQUENCE [LARGE SCALE GENOMIC DNA]</scope>
    <source>
        <strain evidence="2 3">DSM 25186</strain>
    </source>
</reference>